<dbReference type="GeneID" id="26516569"/>
<organism evidence="1 2">
    <name type="scientific">Cyanophage P-TIM40</name>
    <dbReference type="NCBI Taxonomy" id="1589733"/>
    <lineage>
        <taxon>Viruses</taxon>
        <taxon>Duplodnaviria</taxon>
        <taxon>Heunggongvirae</taxon>
        <taxon>Uroviricota</taxon>
        <taxon>Caudoviricetes</taxon>
        <taxon>Pantevenvirales</taxon>
        <taxon>Kyanoviridae</taxon>
        <taxon>Libanvirus</taxon>
        <taxon>Libanvirus ptim40</taxon>
    </lineage>
</organism>
<proteinExistence type="predicted"/>
<dbReference type="RefSeq" id="YP_009188099.1">
    <property type="nucleotide sequence ID" value="NC_028663.1"/>
</dbReference>
<keyword evidence="2" id="KW-1185">Reference proteome</keyword>
<sequence length="27" mass="3057">MNNIGLEIIFWTSLSVYLLAKAGVFKK</sequence>
<evidence type="ECO:0000313" key="2">
    <source>
        <dbReference type="Proteomes" id="UP000032135"/>
    </source>
</evidence>
<dbReference type="KEGG" id="vg:26516569"/>
<name>A0A0C5AAR3_9CAUD</name>
<evidence type="ECO:0000313" key="1">
    <source>
        <dbReference type="EMBL" id="AJK27451.1"/>
    </source>
</evidence>
<accession>A0A0C5AAR3</accession>
<reference evidence="1 2" key="1">
    <citation type="submission" date="2014-11" db="EMBL/GenBank/DDBJ databases">
        <authorList>
            <person name="Fedida A."/>
            <person name="Lindell D."/>
        </authorList>
    </citation>
    <scope>NUCLEOTIDE SEQUENCE [LARGE SCALE GENOMIC DNA]</scope>
</reference>
<protein>
    <submittedName>
        <fullName evidence="1">Uncharacterized protein</fullName>
    </submittedName>
</protein>
<gene>
    <name evidence="1" type="ORF">PTIM40_24</name>
</gene>
<dbReference type="Proteomes" id="UP000032135">
    <property type="component" value="Segment"/>
</dbReference>
<dbReference type="EMBL" id="KP211958">
    <property type="protein sequence ID" value="AJK27451.1"/>
    <property type="molecule type" value="Genomic_DNA"/>
</dbReference>